<dbReference type="EMBL" id="JBGBPQ010000006">
    <property type="protein sequence ID" value="KAL1522935.1"/>
    <property type="molecule type" value="Genomic_DNA"/>
</dbReference>
<reference evidence="1 2" key="1">
    <citation type="journal article" date="2024" name="Science">
        <title>Giant polyketide synthase enzymes in the biosynthesis of giant marine polyether toxins.</title>
        <authorList>
            <person name="Fallon T.R."/>
            <person name="Shende V.V."/>
            <person name="Wierzbicki I.H."/>
            <person name="Pendleton A.L."/>
            <person name="Watervoot N.F."/>
            <person name="Auber R.P."/>
            <person name="Gonzalez D.J."/>
            <person name="Wisecaver J.H."/>
            <person name="Moore B.S."/>
        </authorList>
    </citation>
    <scope>NUCLEOTIDE SEQUENCE [LARGE SCALE GENOMIC DNA]</scope>
    <source>
        <strain evidence="1 2">12B1</strain>
    </source>
</reference>
<comment type="caution">
    <text evidence="1">The sequence shown here is derived from an EMBL/GenBank/DDBJ whole genome shotgun (WGS) entry which is preliminary data.</text>
</comment>
<keyword evidence="2" id="KW-1185">Reference proteome</keyword>
<accession>A0AB34JN47</accession>
<evidence type="ECO:0000313" key="1">
    <source>
        <dbReference type="EMBL" id="KAL1522935.1"/>
    </source>
</evidence>
<gene>
    <name evidence="1" type="ORF">AB1Y20_017900</name>
</gene>
<dbReference type="AlphaFoldDB" id="A0AB34JN47"/>
<organism evidence="1 2">
    <name type="scientific">Prymnesium parvum</name>
    <name type="common">Toxic golden alga</name>
    <dbReference type="NCBI Taxonomy" id="97485"/>
    <lineage>
        <taxon>Eukaryota</taxon>
        <taxon>Haptista</taxon>
        <taxon>Haptophyta</taxon>
        <taxon>Prymnesiophyceae</taxon>
        <taxon>Prymnesiales</taxon>
        <taxon>Prymnesiaceae</taxon>
        <taxon>Prymnesium</taxon>
    </lineage>
</organism>
<sequence length="159" mass="18042">MLASIMAQKDDVDAAVDQAAYELVQTAILRAKAEYDRSAPPSTPTAAHIYAPRLAYTRRALQINGIDSILQLRAYLDKRITHAIENRTVTSMREVRESAHVAFGDMRRFAQRFNKAKWLKRVMKHIKKAHVPTHAYLLAEECTNRFIDIGLDSYVRGGT</sequence>
<protein>
    <submittedName>
        <fullName evidence="1">Uncharacterized protein</fullName>
    </submittedName>
</protein>
<evidence type="ECO:0000313" key="2">
    <source>
        <dbReference type="Proteomes" id="UP001515480"/>
    </source>
</evidence>
<dbReference type="Proteomes" id="UP001515480">
    <property type="component" value="Unassembled WGS sequence"/>
</dbReference>
<proteinExistence type="predicted"/>
<name>A0AB34JN47_PRYPA</name>